<dbReference type="Proteomes" id="UP001529510">
    <property type="component" value="Unassembled WGS sequence"/>
</dbReference>
<organism evidence="2 3">
    <name type="scientific">Cirrhinus mrigala</name>
    <name type="common">Mrigala</name>
    <dbReference type="NCBI Taxonomy" id="683832"/>
    <lineage>
        <taxon>Eukaryota</taxon>
        <taxon>Metazoa</taxon>
        <taxon>Chordata</taxon>
        <taxon>Craniata</taxon>
        <taxon>Vertebrata</taxon>
        <taxon>Euteleostomi</taxon>
        <taxon>Actinopterygii</taxon>
        <taxon>Neopterygii</taxon>
        <taxon>Teleostei</taxon>
        <taxon>Ostariophysi</taxon>
        <taxon>Cypriniformes</taxon>
        <taxon>Cyprinidae</taxon>
        <taxon>Labeoninae</taxon>
        <taxon>Labeonini</taxon>
        <taxon>Cirrhinus</taxon>
    </lineage>
</organism>
<dbReference type="EMBL" id="JAMKFB020000005">
    <property type="protein sequence ID" value="KAL0193893.1"/>
    <property type="molecule type" value="Genomic_DNA"/>
</dbReference>
<name>A0ABD0R7M1_CIRMR</name>
<dbReference type="PROSITE" id="PS50878">
    <property type="entry name" value="RT_POL"/>
    <property type="match status" value="1"/>
</dbReference>
<dbReference type="PANTHER" id="PTHR36688">
    <property type="entry name" value="ENDO/EXONUCLEASE/PHOSPHATASE DOMAIN-CONTAINING PROTEIN"/>
    <property type="match status" value="1"/>
</dbReference>
<evidence type="ECO:0000313" key="2">
    <source>
        <dbReference type="EMBL" id="KAL0193893.1"/>
    </source>
</evidence>
<dbReference type="PANTHER" id="PTHR36688:SF2">
    <property type="entry name" value="ENDONUCLEASE_EXONUCLEASE_PHOSPHATASE DOMAIN-CONTAINING PROTEIN"/>
    <property type="match status" value="1"/>
</dbReference>
<dbReference type="Pfam" id="PF00078">
    <property type="entry name" value="RVT_1"/>
    <property type="match status" value="1"/>
</dbReference>
<dbReference type="InterPro" id="IPR052560">
    <property type="entry name" value="RdDP_mobile_element"/>
</dbReference>
<proteinExistence type="predicted"/>
<evidence type="ECO:0000313" key="3">
    <source>
        <dbReference type="Proteomes" id="UP001529510"/>
    </source>
</evidence>
<evidence type="ECO:0000259" key="1">
    <source>
        <dbReference type="PROSITE" id="PS50878"/>
    </source>
</evidence>
<feature type="non-terminal residue" evidence="2">
    <location>
        <position position="1"/>
    </location>
</feature>
<dbReference type="CDD" id="cd01650">
    <property type="entry name" value="RT_nLTR_like"/>
    <property type="match status" value="1"/>
</dbReference>
<dbReference type="InterPro" id="IPR000477">
    <property type="entry name" value="RT_dom"/>
</dbReference>
<comment type="caution">
    <text evidence="2">The sequence shown here is derived from an EMBL/GenBank/DDBJ whole genome shotgun (WGS) entry which is preliminary data.</text>
</comment>
<keyword evidence="3" id="KW-1185">Reference proteome</keyword>
<dbReference type="InterPro" id="IPR043502">
    <property type="entry name" value="DNA/RNA_pol_sf"/>
</dbReference>
<reference evidence="2 3" key="1">
    <citation type="submission" date="2024-05" db="EMBL/GenBank/DDBJ databases">
        <title>Genome sequencing and assembly of Indian major carp, Cirrhinus mrigala (Hamilton, 1822).</title>
        <authorList>
            <person name="Mohindra V."/>
            <person name="Chowdhury L.M."/>
            <person name="Lal K."/>
            <person name="Jena J.K."/>
        </authorList>
    </citation>
    <scope>NUCLEOTIDE SEQUENCE [LARGE SCALE GENOMIC DNA]</scope>
    <source>
        <strain evidence="2">CM1030</strain>
        <tissue evidence="2">Blood</tissue>
    </source>
</reference>
<sequence length="321" mass="36123">PVLKKTIIDEQAGFRQGRSTSDQVLALMTYIENGSQQNQKTGTVFLDLTAAFDTVWHAGLLLKLSKVLLRWVVEAIELSLHYKRFQVHMSDKNSSWRKQANGLPQGSVLSPSLFNIYINDLPATQSRKFIYANDFCLGTQHRAFDEVKNVLNKDMDLMVDFLSRWQLQPSATKSVSSICHLLNAQAKWELNIYLKGQSIKHDPNPTYLGVTLDRSLSYHDHLKKTAAKVSSQNNLLSKLAGTSWGARAQTLKTTALALCYSTAEYCAPVWSRSSHTKLVDIQLNTSMCIITGTIRSTPLPWLSSATYHHHISDDRRPLQSC</sequence>
<protein>
    <recommendedName>
        <fullName evidence="1">Reverse transcriptase domain-containing protein</fullName>
    </recommendedName>
</protein>
<dbReference type="AlphaFoldDB" id="A0ABD0R7M1"/>
<feature type="domain" description="Reverse transcriptase" evidence="1">
    <location>
        <begin position="1"/>
        <end position="212"/>
    </location>
</feature>
<gene>
    <name evidence="2" type="ORF">M9458_012189</name>
</gene>
<dbReference type="SUPFAM" id="SSF56672">
    <property type="entry name" value="DNA/RNA polymerases"/>
    <property type="match status" value="1"/>
</dbReference>
<accession>A0ABD0R7M1</accession>